<dbReference type="InterPro" id="IPR005467">
    <property type="entry name" value="His_kinase_dom"/>
</dbReference>
<dbReference type="EMBL" id="CP094970">
    <property type="protein sequence ID" value="UYM07153.1"/>
    <property type="molecule type" value="Genomic_DNA"/>
</dbReference>
<dbReference type="InterPro" id="IPR004358">
    <property type="entry name" value="Sig_transdc_His_kin-like_C"/>
</dbReference>
<keyword evidence="9" id="KW-0902">Two-component regulatory system</keyword>
<dbReference type="Pfam" id="PF02518">
    <property type="entry name" value="HATPase_c"/>
    <property type="match status" value="1"/>
</dbReference>
<evidence type="ECO:0000259" key="14">
    <source>
        <dbReference type="PROSITE" id="PS50885"/>
    </source>
</evidence>
<keyword evidence="7 15" id="KW-0418">Kinase</keyword>
<dbReference type="Gene3D" id="6.10.340.10">
    <property type="match status" value="1"/>
</dbReference>
<evidence type="ECO:0000256" key="10">
    <source>
        <dbReference type="ARBA" id="ARBA00023136"/>
    </source>
</evidence>
<dbReference type="SMART" id="SM00388">
    <property type="entry name" value="HisKA"/>
    <property type="match status" value="1"/>
</dbReference>
<reference evidence="15" key="1">
    <citation type="submission" date="2022-01" db="EMBL/GenBank/DDBJ databases">
        <title>Nocardioidaceae gen. sp. A5X3R13.</title>
        <authorList>
            <person name="Lopez Marin M.A."/>
            <person name="Uhlik O."/>
        </authorList>
    </citation>
    <scope>NUCLEOTIDE SEQUENCE</scope>
    <source>
        <strain evidence="15">A5X3R13</strain>
    </source>
</reference>
<feature type="domain" description="HAMP" evidence="14">
    <location>
        <begin position="209"/>
        <end position="261"/>
    </location>
</feature>
<sequence length="482" mass="51106">MGERDIGTRDAAPEQDHSEGFAPKSRLGLREQVSDRVTLAARITLLTTVAVGLTIAAVGVTIFLTVRTEVNHSLDTSLVKRAHAVAESSEASDQMRSGEVPAALAAADILIALVPADGGPIAMPGFGKYVGDPEVAVAQGINAESIRTVTIGDTPYRMVAVQSGRGTAVVLAQSMQSTARTLDRLEIALWVVGAAGVIVAGIAGWLVATNSLRPVRRLTLAAERVARTEQLTPIEVTGDDELARLTIAFNSMLTSLDASKQRQRQLVADAGHELRTPLTSLRTNIELLSQAEVKGGLAPRARGELMADVRAQIGELTTLVGDLVELARDTSPTRAPEATDLSEILMNCVQRVRLRAPGIEFNVDSEPWVVFGDGQLLERAITNLLDNAAKWSPPLGAVTVRLHDGVLTVADNGPGIHEEDLPHVFERFYRSREARMLPGSGLGLAIVAQAAGRHGGTVTARRAPSGGALMTLSIPGERPHPD</sequence>
<keyword evidence="6 12" id="KW-0812">Transmembrane</keyword>
<dbReference type="CDD" id="cd00075">
    <property type="entry name" value="HATPase"/>
    <property type="match status" value="1"/>
</dbReference>
<evidence type="ECO:0000256" key="1">
    <source>
        <dbReference type="ARBA" id="ARBA00000085"/>
    </source>
</evidence>
<organism evidence="15 16">
    <name type="scientific">Solicola gregarius</name>
    <dbReference type="NCBI Taxonomy" id="2908642"/>
    <lineage>
        <taxon>Bacteria</taxon>
        <taxon>Bacillati</taxon>
        <taxon>Actinomycetota</taxon>
        <taxon>Actinomycetes</taxon>
        <taxon>Propionibacteriales</taxon>
        <taxon>Nocardioidaceae</taxon>
        <taxon>Solicola</taxon>
    </lineage>
</organism>
<dbReference type="AlphaFoldDB" id="A0AA46YP01"/>
<evidence type="ECO:0000256" key="11">
    <source>
        <dbReference type="SAM" id="MobiDB-lite"/>
    </source>
</evidence>
<dbReference type="CDD" id="cd00082">
    <property type="entry name" value="HisKA"/>
    <property type="match status" value="1"/>
</dbReference>
<dbReference type="SUPFAM" id="SSF47384">
    <property type="entry name" value="Homodimeric domain of signal transducing histidine kinase"/>
    <property type="match status" value="1"/>
</dbReference>
<accession>A0AA46YP01</accession>
<dbReference type="PANTHER" id="PTHR45436:SF5">
    <property type="entry name" value="SENSOR HISTIDINE KINASE TRCS"/>
    <property type="match status" value="1"/>
</dbReference>
<keyword evidence="16" id="KW-1185">Reference proteome</keyword>
<protein>
    <recommendedName>
        <fullName evidence="3">histidine kinase</fullName>
        <ecNumber evidence="3">2.7.13.3</ecNumber>
    </recommendedName>
</protein>
<feature type="transmembrane region" description="Helical" evidence="12">
    <location>
        <begin position="39"/>
        <end position="64"/>
    </location>
</feature>
<gene>
    <name evidence="15" type="ORF">L0C25_08775</name>
</gene>
<dbReference type="SUPFAM" id="SSF158472">
    <property type="entry name" value="HAMP domain-like"/>
    <property type="match status" value="1"/>
</dbReference>
<evidence type="ECO:0000256" key="8">
    <source>
        <dbReference type="ARBA" id="ARBA00022989"/>
    </source>
</evidence>
<dbReference type="CDD" id="cd06225">
    <property type="entry name" value="HAMP"/>
    <property type="match status" value="1"/>
</dbReference>
<proteinExistence type="predicted"/>
<evidence type="ECO:0000256" key="6">
    <source>
        <dbReference type="ARBA" id="ARBA00022692"/>
    </source>
</evidence>
<comment type="subcellular location">
    <subcellularLocation>
        <location evidence="2">Cell membrane</location>
    </subcellularLocation>
</comment>
<dbReference type="SMART" id="SM00304">
    <property type="entry name" value="HAMP"/>
    <property type="match status" value="1"/>
</dbReference>
<keyword evidence="4" id="KW-0597">Phosphoprotein</keyword>
<feature type="transmembrane region" description="Helical" evidence="12">
    <location>
        <begin position="187"/>
        <end position="208"/>
    </location>
</feature>
<dbReference type="PRINTS" id="PR00344">
    <property type="entry name" value="BCTRLSENSOR"/>
</dbReference>
<dbReference type="Pfam" id="PF00672">
    <property type="entry name" value="HAMP"/>
    <property type="match status" value="1"/>
</dbReference>
<dbReference type="Gene3D" id="3.30.565.10">
    <property type="entry name" value="Histidine kinase-like ATPase, C-terminal domain"/>
    <property type="match status" value="1"/>
</dbReference>
<dbReference type="Gene3D" id="1.10.287.130">
    <property type="match status" value="1"/>
</dbReference>
<dbReference type="PANTHER" id="PTHR45436">
    <property type="entry name" value="SENSOR HISTIDINE KINASE YKOH"/>
    <property type="match status" value="1"/>
</dbReference>
<dbReference type="EC" id="2.7.13.3" evidence="3"/>
<dbReference type="PROSITE" id="PS50885">
    <property type="entry name" value="HAMP"/>
    <property type="match status" value="1"/>
</dbReference>
<dbReference type="InterPro" id="IPR003661">
    <property type="entry name" value="HisK_dim/P_dom"/>
</dbReference>
<keyword evidence="5" id="KW-0808">Transferase</keyword>
<name>A0AA46YP01_9ACTN</name>
<evidence type="ECO:0000313" key="15">
    <source>
        <dbReference type="EMBL" id="UYM07153.1"/>
    </source>
</evidence>
<evidence type="ECO:0000256" key="2">
    <source>
        <dbReference type="ARBA" id="ARBA00004236"/>
    </source>
</evidence>
<dbReference type="GO" id="GO:0000155">
    <property type="term" value="F:phosphorelay sensor kinase activity"/>
    <property type="evidence" value="ECO:0007669"/>
    <property type="project" value="InterPro"/>
</dbReference>
<evidence type="ECO:0000256" key="9">
    <source>
        <dbReference type="ARBA" id="ARBA00023012"/>
    </source>
</evidence>
<dbReference type="PROSITE" id="PS50109">
    <property type="entry name" value="HIS_KIN"/>
    <property type="match status" value="1"/>
</dbReference>
<dbReference type="InterPro" id="IPR050428">
    <property type="entry name" value="TCS_sensor_his_kinase"/>
</dbReference>
<evidence type="ECO:0000256" key="7">
    <source>
        <dbReference type="ARBA" id="ARBA00022777"/>
    </source>
</evidence>
<dbReference type="Proteomes" id="UP001164390">
    <property type="component" value="Chromosome"/>
</dbReference>
<keyword evidence="8 12" id="KW-1133">Transmembrane helix</keyword>
<dbReference type="KEGG" id="sgrg:L0C25_08775"/>
<dbReference type="InterPro" id="IPR036097">
    <property type="entry name" value="HisK_dim/P_sf"/>
</dbReference>
<evidence type="ECO:0000256" key="12">
    <source>
        <dbReference type="SAM" id="Phobius"/>
    </source>
</evidence>
<dbReference type="InterPro" id="IPR003660">
    <property type="entry name" value="HAMP_dom"/>
</dbReference>
<dbReference type="InterPro" id="IPR036890">
    <property type="entry name" value="HATPase_C_sf"/>
</dbReference>
<dbReference type="SMART" id="SM00387">
    <property type="entry name" value="HATPase_c"/>
    <property type="match status" value="1"/>
</dbReference>
<dbReference type="GO" id="GO:0005886">
    <property type="term" value="C:plasma membrane"/>
    <property type="evidence" value="ECO:0007669"/>
    <property type="project" value="UniProtKB-SubCell"/>
</dbReference>
<evidence type="ECO:0000256" key="4">
    <source>
        <dbReference type="ARBA" id="ARBA00022553"/>
    </source>
</evidence>
<dbReference type="SUPFAM" id="SSF55874">
    <property type="entry name" value="ATPase domain of HSP90 chaperone/DNA topoisomerase II/histidine kinase"/>
    <property type="match status" value="1"/>
</dbReference>
<dbReference type="Pfam" id="PF00512">
    <property type="entry name" value="HisKA"/>
    <property type="match status" value="1"/>
</dbReference>
<evidence type="ECO:0000256" key="5">
    <source>
        <dbReference type="ARBA" id="ARBA00022679"/>
    </source>
</evidence>
<feature type="region of interest" description="Disordered" evidence="11">
    <location>
        <begin position="1"/>
        <end position="27"/>
    </location>
</feature>
<evidence type="ECO:0000313" key="16">
    <source>
        <dbReference type="Proteomes" id="UP001164390"/>
    </source>
</evidence>
<evidence type="ECO:0000256" key="3">
    <source>
        <dbReference type="ARBA" id="ARBA00012438"/>
    </source>
</evidence>
<comment type="catalytic activity">
    <reaction evidence="1">
        <text>ATP + protein L-histidine = ADP + protein N-phospho-L-histidine.</text>
        <dbReference type="EC" id="2.7.13.3"/>
    </reaction>
</comment>
<dbReference type="InterPro" id="IPR003594">
    <property type="entry name" value="HATPase_dom"/>
</dbReference>
<feature type="compositionally biased region" description="Basic and acidic residues" evidence="11">
    <location>
        <begin position="1"/>
        <end position="19"/>
    </location>
</feature>
<keyword evidence="10 12" id="KW-0472">Membrane</keyword>
<evidence type="ECO:0000259" key="13">
    <source>
        <dbReference type="PROSITE" id="PS50109"/>
    </source>
</evidence>
<feature type="domain" description="Histidine kinase" evidence="13">
    <location>
        <begin position="269"/>
        <end position="478"/>
    </location>
</feature>
<dbReference type="RefSeq" id="WP_271636098.1">
    <property type="nucleotide sequence ID" value="NZ_CP094970.1"/>
</dbReference>